<proteinExistence type="predicted"/>
<protein>
    <submittedName>
        <fullName evidence="1">Uncharacterized protein</fullName>
    </submittedName>
</protein>
<sequence length="109" mass="12257">MGMYKEVIKNCTKLLKNSTENLGWYCTKVTASEDDDVILLSATLQLVMSKILEICWSSCLYGWSGNEQMSIQTDSSAALKTMTPYVHRRLISLPSAMWSRELQGRGGGW</sequence>
<accession>A0A3M6VK91</accession>
<dbReference type="VEuPathDB" id="FungiDB:DD237_003997"/>
<evidence type="ECO:0000313" key="4">
    <source>
        <dbReference type="Proteomes" id="UP000286097"/>
    </source>
</evidence>
<organism evidence="1 3">
    <name type="scientific">Peronospora effusa</name>
    <dbReference type="NCBI Taxonomy" id="542832"/>
    <lineage>
        <taxon>Eukaryota</taxon>
        <taxon>Sar</taxon>
        <taxon>Stramenopiles</taxon>
        <taxon>Oomycota</taxon>
        <taxon>Peronosporomycetes</taxon>
        <taxon>Peronosporales</taxon>
        <taxon>Peronosporaceae</taxon>
        <taxon>Peronospora</taxon>
    </lineage>
</organism>
<gene>
    <name evidence="2" type="ORF">DD237_003997</name>
    <name evidence="1" type="ORF">DD238_003806</name>
</gene>
<reference evidence="3 4" key="1">
    <citation type="submission" date="2018-06" db="EMBL/GenBank/DDBJ databases">
        <title>Comparative genomics of downy mildews reveals potential adaptations to biotrophy.</title>
        <authorList>
            <person name="Fletcher K."/>
            <person name="Klosterman S.J."/>
            <person name="Derevnina L."/>
            <person name="Martin F."/>
            <person name="Koike S."/>
            <person name="Reyes Chin-Wo S."/>
            <person name="Mou B."/>
            <person name="Michelmore R."/>
        </authorList>
    </citation>
    <scope>NUCLEOTIDE SEQUENCE [LARGE SCALE GENOMIC DNA]</scope>
    <source>
        <strain evidence="2 4">R13</strain>
        <strain evidence="1 3">R14</strain>
    </source>
</reference>
<dbReference type="AlphaFoldDB" id="A0A3M6VK91"/>
<dbReference type="EMBL" id="QKXF01000243">
    <property type="protein sequence ID" value="RQM13665.1"/>
    <property type="molecule type" value="Genomic_DNA"/>
</dbReference>
<dbReference type="EMBL" id="QLLG01000177">
    <property type="protein sequence ID" value="RMX67089.1"/>
    <property type="molecule type" value="Genomic_DNA"/>
</dbReference>
<comment type="caution">
    <text evidence="1">The sequence shown here is derived from an EMBL/GenBank/DDBJ whole genome shotgun (WGS) entry which is preliminary data.</text>
</comment>
<evidence type="ECO:0000313" key="2">
    <source>
        <dbReference type="EMBL" id="RQM13665.1"/>
    </source>
</evidence>
<dbReference type="Proteomes" id="UP000282087">
    <property type="component" value="Unassembled WGS sequence"/>
</dbReference>
<evidence type="ECO:0000313" key="3">
    <source>
        <dbReference type="Proteomes" id="UP000282087"/>
    </source>
</evidence>
<keyword evidence="3" id="KW-1185">Reference proteome</keyword>
<evidence type="ECO:0000313" key="1">
    <source>
        <dbReference type="EMBL" id="RMX67089.1"/>
    </source>
</evidence>
<dbReference type="Proteomes" id="UP000286097">
    <property type="component" value="Unassembled WGS sequence"/>
</dbReference>
<name>A0A3M6VK91_9STRA</name>